<dbReference type="InterPro" id="IPR036964">
    <property type="entry name" value="RASGEF_cat_dom_sf"/>
</dbReference>
<protein>
    <submittedName>
        <fullName evidence="6">RAP guanine nucleotide exchange factor 4</fullName>
    </submittedName>
</protein>
<keyword evidence="1 2" id="KW-0344">Guanine-nucleotide releasing factor</keyword>
<dbReference type="SMART" id="SM00229">
    <property type="entry name" value="RasGEFN"/>
    <property type="match status" value="1"/>
</dbReference>
<dbReference type="Gene3D" id="3.40.50.300">
    <property type="entry name" value="P-loop containing nucleotide triphosphate hydrolases"/>
    <property type="match status" value="1"/>
</dbReference>
<evidence type="ECO:0000259" key="4">
    <source>
        <dbReference type="PROSITE" id="PS50009"/>
    </source>
</evidence>
<dbReference type="GO" id="GO:0003924">
    <property type="term" value="F:GTPase activity"/>
    <property type="evidence" value="ECO:0007669"/>
    <property type="project" value="InterPro"/>
</dbReference>
<gene>
    <name evidence="6" type="ORF">B0I35DRAFT_205360</name>
</gene>
<dbReference type="PROSITE" id="PS50212">
    <property type="entry name" value="RASGEF_NTER"/>
    <property type="match status" value="1"/>
</dbReference>
<sequence length="793" mass="89599">MENYNIAIIGATGVGKSSFVKRVTGSAHAPFSNATSMRFAIDNVNHMITLLELDLEYFELTPSRSIRWPKQINGHIVPQVDAALILYDVLNKVSVDDLPQAVAALTNSNIPAIMVACKCEHPREKWRVDADGMAKHPAFKSCVGHYKLHAKDPDNCRLALREIVKAATSQRKEVEFEPFFRRRAGSSVKSNVTPQRSQEDVSEQGSTTSDIPILKGFPDAPLLNNARAKSSRESLSSSPRSTGSPVPYYEESRTTQNYNSMLRTSGIPMAPPPPTVPAPSPLLDVEESDADSFHDSVDIPILQRSEDTMGDKQPKIQGVTFDELVDRLLALRLSRADNNFSDVFLCLYRKFASPSQLFGAILRRLEFVRDDKTQHYLSKTATQLRIIEVVAKWVSLYPGDFARPVTRRNLEDFINYLTHEPIFAIAAQHMRRNLHLNVVEDDDTGWANADDSSDKLASDILFRDMQEVAESIGTIRFDDEADSRASGCSDVSPFDRNGSISSQFQLHSLEEYDREAALLEPTEQLPMNKFRYHIFMDIPDDDIADELTRIDWIMFSSIRIRDFVRHVSLNAVEKEKCNSLKNVNRMIGHFNHIAKWVANMILLREKAKHRAQMLEKFMNIALKLRQLNNYNGLAAVLAGINGTSIHRLAQTRALVHVDIQKRFARLVILMGTQKSHFAYRLAWENSPLPRIPFIPLHRRDLVSAEEGSKTFVGDGDRINWKKFEVLGDVLLPIMKSQGTAYPNLVKHDAARELVLDCRMPTDEEEIYQRSVQLESSAAGAAEPAKRKFPWFAK</sequence>
<evidence type="ECO:0000256" key="2">
    <source>
        <dbReference type="PROSITE-ProRule" id="PRU00168"/>
    </source>
</evidence>
<dbReference type="AlphaFoldDB" id="A0A8K0WTC6"/>
<dbReference type="Pfam" id="PF00617">
    <property type="entry name" value="RasGEF"/>
    <property type="match status" value="1"/>
</dbReference>
<proteinExistence type="predicted"/>
<dbReference type="CDD" id="cd06224">
    <property type="entry name" value="REM"/>
    <property type="match status" value="1"/>
</dbReference>
<organism evidence="6 7">
    <name type="scientific">Stachybotrys elegans</name>
    <dbReference type="NCBI Taxonomy" id="80388"/>
    <lineage>
        <taxon>Eukaryota</taxon>
        <taxon>Fungi</taxon>
        <taxon>Dikarya</taxon>
        <taxon>Ascomycota</taxon>
        <taxon>Pezizomycotina</taxon>
        <taxon>Sordariomycetes</taxon>
        <taxon>Hypocreomycetidae</taxon>
        <taxon>Hypocreales</taxon>
        <taxon>Stachybotryaceae</taxon>
        <taxon>Stachybotrys</taxon>
    </lineage>
</organism>
<dbReference type="GO" id="GO:0005525">
    <property type="term" value="F:GTP binding"/>
    <property type="evidence" value="ECO:0007669"/>
    <property type="project" value="InterPro"/>
</dbReference>
<dbReference type="SUPFAM" id="SSF48366">
    <property type="entry name" value="Ras GEF"/>
    <property type="match status" value="1"/>
</dbReference>
<dbReference type="PANTHER" id="PTHR23113:SF348">
    <property type="entry name" value="GUANYL-NUCLEOTIDE EXCHANGE FACTOR RASGEF, PUTATIVE (AFU_ORTHOLOGUE AFUA_1G04700)-RELATED"/>
    <property type="match status" value="1"/>
</dbReference>
<feature type="domain" description="N-terminal Ras-GEF" evidence="5">
    <location>
        <begin position="312"/>
        <end position="438"/>
    </location>
</feature>
<dbReference type="InterPro" id="IPR023578">
    <property type="entry name" value="Ras_GEF_dom_sf"/>
</dbReference>
<dbReference type="InterPro" id="IPR027417">
    <property type="entry name" value="P-loop_NTPase"/>
</dbReference>
<feature type="region of interest" description="Disordered" evidence="3">
    <location>
        <begin position="185"/>
        <end position="251"/>
    </location>
</feature>
<dbReference type="GO" id="GO:0005085">
    <property type="term" value="F:guanyl-nucleotide exchange factor activity"/>
    <property type="evidence" value="ECO:0007669"/>
    <property type="project" value="UniProtKB-KW"/>
</dbReference>
<dbReference type="PANTHER" id="PTHR23113">
    <property type="entry name" value="GUANINE NUCLEOTIDE EXCHANGE FACTOR"/>
    <property type="match status" value="1"/>
</dbReference>
<feature type="domain" description="Ras-GEF" evidence="4">
    <location>
        <begin position="539"/>
        <end position="776"/>
    </location>
</feature>
<comment type="caution">
    <text evidence="6">The sequence shown here is derived from an EMBL/GenBank/DDBJ whole genome shotgun (WGS) entry which is preliminary data.</text>
</comment>
<evidence type="ECO:0000313" key="7">
    <source>
        <dbReference type="Proteomes" id="UP000813444"/>
    </source>
</evidence>
<dbReference type="Gene3D" id="1.10.840.10">
    <property type="entry name" value="Ras guanine-nucleotide exchange factors catalytic domain"/>
    <property type="match status" value="1"/>
</dbReference>
<dbReference type="GO" id="GO:0007265">
    <property type="term" value="P:Ras protein signal transduction"/>
    <property type="evidence" value="ECO:0007669"/>
    <property type="project" value="TreeGrafter"/>
</dbReference>
<dbReference type="GO" id="GO:0005886">
    <property type="term" value="C:plasma membrane"/>
    <property type="evidence" value="ECO:0007669"/>
    <property type="project" value="TreeGrafter"/>
</dbReference>
<dbReference type="Pfam" id="PF00618">
    <property type="entry name" value="RasGEF_N"/>
    <property type="match status" value="1"/>
</dbReference>
<feature type="compositionally biased region" description="Low complexity" evidence="3">
    <location>
        <begin position="233"/>
        <end position="247"/>
    </location>
</feature>
<evidence type="ECO:0000256" key="1">
    <source>
        <dbReference type="ARBA" id="ARBA00022658"/>
    </source>
</evidence>
<keyword evidence="7" id="KW-1185">Reference proteome</keyword>
<dbReference type="PROSITE" id="PS50009">
    <property type="entry name" value="RASGEF_CAT"/>
    <property type="match status" value="1"/>
</dbReference>
<dbReference type="Pfam" id="PF00071">
    <property type="entry name" value="Ras"/>
    <property type="match status" value="1"/>
</dbReference>
<dbReference type="Gene3D" id="1.20.870.10">
    <property type="entry name" value="Son of sevenless (SoS) protein Chain: S domain 1"/>
    <property type="match status" value="1"/>
</dbReference>
<evidence type="ECO:0000256" key="3">
    <source>
        <dbReference type="SAM" id="MobiDB-lite"/>
    </source>
</evidence>
<evidence type="ECO:0000313" key="6">
    <source>
        <dbReference type="EMBL" id="KAH7321036.1"/>
    </source>
</evidence>
<dbReference type="SUPFAM" id="SSF52540">
    <property type="entry name" value="P-loop containing nucleoside triphosphate hydrolases"/>
    <property type="match status" value="1"/>
</dbReference>
<evidence type="ECO:0000259" key="5">
    <source>
        <dbReference type="PROSITE" id="PS50212"/>
    </source>
</evidence>
<dbReference type="EMBL" id="JAGPNK010000005">
    <property type="protein sequence ID" value="KAH7321036.1"/>
    <property type="molecule type" value="Genomic_DNA"/>
</dbReference>
<name>A0A8K0WTC6_9HYPO</name>
<dbReference type="InterPro" id="IPR001895">
    <property type="entry name" value="RASGEF_cat_dom"/>
</dbReference>
<feature type="compositionally biased region" description="Polar residues" evidence="3">
    <location>
        <begin position="187"/>
        <end position="196"/>
    </location>
</feature>
<reference evidence="6" key="1">
    <citation type="journal article" date="2021" name="Nat. Commun.">
        <title>Genetic determinants of endophytism in the Arabidopsis root mycobiome.</title>
        <authorList>
            <person name="Mesny F."/>
            <person name="Miyauchi S."/>
            <person name="Thiergart T."/>
            <person name="Pickel B."/>
            <person name="Atanasova L."/>
            <person name="Karlsson M."/>
            <person name="Huettel B."/>
            <person name="Barry K.W."/>
            <person name="Haridas S."/>
            <person name="Chen C."/>
            <person name="Bauer D."/>
            <person name="Andreopoulos W."/>
            <person name="Pangilinan J."/>
            <person name="LaButti K."/>
            <person name="Riley R."/>
            <person name="Lipzen A."/>
            <person name="Clum A."/>
            <person name="Drula E."/>
            <person name="Henrissat B."/>
            <person name="Kohler A."/>
            <person name="Grigoriev I.V."/>
            <person name="Martin F.M."/>
            <person name="Hacquard S."/>
        </authorList>
    </citation>
    <scope>NUCLEOTIDE SEQUENCE</scope>
    <source>
        <strain evidence="6">MPI-CAGE-CH-0235</strain>
    </source>
</reference>
<dbReference type="OrthoDB" id="28357at2759"/>
<dbReference type="CDD" id="cd00882">
    <property type="entry name" value="Ras_like_GTPase"/>
    <property type="match status" value="1"/>
</dbReference>
<dbReference type="InterPro" id="IPR001806">
    <property type="entry name" value="Small_GTPase"/>
</dbReference>
<dbReference type="Proteomes" id="UP000813444">
    <property type="component" value="Unassembled WGS sequence"/>
</dbReference>
<dbReference type="InterPro" id="IPR000651">
    <property type="entry name" value="Ras-like_Gua-exchang_fac_N"/>
</dbReference>
<accession>A0A8K0WTC6</accession>
<dbReference type="InterPro" id="IPR008937">
    <property type="entry name" value="Ras-like_GEF"/>
</dbReference>
<dbReference type="SMART" id="SM00147">
    <property type="entry name" value="RasGEF"/>
    <property type="match status" value="1"/>
</dbReference>